<organism evidence="2 3">
    <name type="scientific">Heterodera schachtii</name>
    <name type="common">Sugarbeet cyst nematode worm</name>
    <name type="synonym">Tylenchus schachtii</name>
    <dbReference type="NCBI Taxonomy" id="97005"/>
    <lineage>
        <taxon>Eukaryota</taxon>
        <taxon>Metazoa</taxon>
        <taxon>Ecdysozoa</taxon>
        <taxon>Nematoda</taxon>
        <taxon>Chromadorea</taxon>
        <taxon>Rhabditida</taxon>
        <taxon>Tylenchina</taxon>
        <taxon>Tylenchomorpha</taxon>
        <taxon>Tylenchoidea</taxon>
        <taxon>Heteroderidae</taxon>
        <taxon>Heteroderinae</taxon>
        <taxon>Heterodera</taxon>
    </lineage>
</organism>
<reference evidence="2 3" key="1">
    <citation type="submission" date="2024-10" db="EMBL/GenBank/DDBJ databases">
        <authorList>
            <person name="Kim D."/>
        </authorList>
    </citation>
    <scope>NUCLEOTIDE SEQUENCE [LARGE SCALE GENOMIC DNA]</scope>
    <source>
        <strain evidence="2">Taebaek</strain>
    </source>
</reference>
<keyword evidence="3" id="KW-1185">Reference proteome</keyword>
<dbReference type="InterPro" id="IPR043160">
    <property type="entry name" value="Dynein_C_barrel"/>
</dbReference>
<dbReference type="InterPro" id="IPR041228">
    <property type="entry name" value="Dynein_C"/>
</dbReference>
<gene>
    <name evidence="2" type="ORF">niasHS_011512</name>
</gene>
<feature type="domain" description="Dynein heavy chain C-terminal" evidence="1">
    <location>
        <begin position="131"/>
        <end position="303"/>
    </location>
</feature>
<dbReference type="PANTHER" id="PTHR45703">
    <property type="entry name" value="DYNEIN HEAVY CHAIN"/>
    <property type="match status" value="1"/>
</dbReference>
<dbReference type="Gene3D" id="1.20.1270.280">
    <property type="match status" value="2"/>
</dbReference>
<evidence type="ECO:0000313" key="3">
    <source>
        <dbReference type="Proteomes" id="UP001620645"/>
    </source>
</evidence>
<dbReference type="EMBL" id="JBICCN010000329">
    <property type="protein sequence ID" value="KAL3076775.1"/>
    <property type="molecule type" value="Genomic_DNA"/>
</dbReference>
<dbReference type="AlphaFoldDB" id="A0ABD2IFZ7"/>
<sequence length="308" mass="35863">MPDEKNSKDDLINWVIDIKALQTPDWIGLPNNAEKVLLAEREQEFIRKMIKMSDDELAYEADDLERNKQAPTWMVRFSAQCKSWLDALPQQLQHLRRTEENVRDPLFRFFEREINLGARLLSDIRRDLNEPANWLQFSVPNNVTAREWMRDFVQRMKQLKRLSLSENLRNEEVWLGGMFVPKAYISATRDLIAQTNGWPLEQMMYMHVTKTEEGQLKSTAFTLTDLRAIGCVLCEAEEIKLTDEVHVGVPRLQFTWTLERHSPASVVEPVYLYSNRAKFLFGLNLLPIGCDHSKLSQRGVAFVSNCSF</sequence>
<dbReference type="PANTHER" id="PTHR45703:SF36">
    <property type="entry name" value="DYNEIN HEAVY CHAIN, CYTOPLASMIC"/>
    <property type="match status" value="1"/>
</dbReference>
<comment type="caution">
    <text evidence="2">The sequence shown here is derived from an EMBL/GenBank/DDBJ whole genome shotgun (WGS) entry which is preliminary data.</text>
</comment>
<dbReference type="Proteomes" id="UP001620645">
    <property type="component" value="Unassembled WGS sequence"/>
</dbReference>
<proteinExistence type="predicted"/>
<protein>
    <recommendedName>
        <fullName evidence="1">Dynein heavy chain C-terminal domain-containing protein</fullName>
    </recommendedName>
</protein>
<accession>A0ABD2IFZ7</accession>
<dbReference type="Pfam" id="PF18199">
    <property type="entry name" value="Dynein_C"/>
    <property type="match status" value="1"/>
</dbReference>
<evidence type="ECO:0000259" key="1">
    <source>
        <dbReference type="Pfam" id="PF18199"/>
    </source>
</evidence>
<name>A0ABD2IFZ7_HETSC</name>
<dbReference type="InterPro" id="IPR026983">
    <property type="entry name" value="DHC"/>
</dbReference>
<dbReference type="Gene3D" id="3.10.490.20">
    <property type="match status" value="1"/>
</dbReference>
<evidence type="ECO:0000313" key="2">
    <source>
        <dbReference type="EMBL" id="KAL3076775.1"/>
    </source>
</evidence>